<sequence>KEKAFRFADSCTDNAQSCHSVNTLTFSEDGRAHGDNTDGIGLINDLKNNDILLENKEVLILGAGGATRGIVPVLFKNGVGSITLYNRTAEKAELLQEEFMPFGEIQSLSSDDLTGGFGLVINATSASLDGVIPDIPDNVVSNAVCYDLAYSYGETSFLNWAKKNGSAKNLQGLGMLVEQAAESFYIWRGVRPRTSEVVDKLRSEL</sequence>
<dbReference type="GO" id="GO:0019632">
    <property type="term" value="P:shikimate metabolic process"/>
    <property type="evidence" value="ECO:0007669"/>
    <property type="project" value="TreeGrafter"/>
</dbReference>
<dbReference type="InterPro" id="IPR046346">
    <property type="entry name" value="Aminoacid_DH-like_N_sf"/>
</dbReference>
<dbReference type="PANTHER" id="PTHR21089">
    <property type="entry name" value="SHIKIMATE DEHYDROGENASE"/>
    <property type="match status" value="1"/>
</dbReference>
<dbReference type="SUPFAM" id="SSF51735">
    <property type="entry name" value="NAD(P)-binding Rossmann-fold domains"/>
    <property type="match status" value="1"/>
</dbReference>
<dbReference type="AlphaFoldDB" id="A0A381TGD8"/>
<feature type="non-terminal residue" evidence="3">
    <location>
        <position position="1"/>
    </location>
</feature>
<evidence type="ECO:0000259" key="2">
    <source>
        <dbReference type="Pfam" id="PF18317"/>
    </source>
</evidence>
<dbReference type="EMBL" id="UINC01004508">
    <property type="protein sequence ID" value="SVA14834.1"/>
    <property type="molecule type" value="Genomic_DNA"/>
</dbReference>
<dbReference type="Gene3D" id="3.40.50.10860">
    <property type="entry name" value="Leucine Dehydrogenase, chain A, domain 1"/>
    <property type="match status" value="2"/>
</dbReference>
<evidence type="ECO:0008006" key="4">
    <source>
        <dbReference type="Google" id="ProtNLM"/>
    </source>
</evidence>
<dbReference type="NCBIfam" id="NF001310">
    <property type="entry name" value="PRK00258.1-2"/>
    <property type="match status" value="1"/>
</dbReference>
<dbReference type="InterPro" id="IPR022893">
    <property type="entry name" value="Shikimate_DH_fam"/>
</dbReference>
<proteinExistence type="predicted"/>
<feature type="domain" description="SDH C-terminal" evidence="2">
    <location>
        <begin position="172"/>
        <end position="199"/>
    </location>
</feature>
<organism evidence="3">
    <name type="scientific">marine metagenome</name>
    <dbReference type="NCBI Taxonomy" id="408172"/>
    <lineage>
        <taxon>unclassified sequences</taxon>
        <taxon>metagenomes</taxon>
        <taxon>ecological metagenomes</taxon>
    </lineage>
</organism>
<evidence type="ECO:0000313" key="3">
    <source>
        <dbReference type="EMBL" id="SVA14834.1"/>
    </source>
</evidence>
<dbReference type="SUPFAM" id="SSF53223">
    <property type="entry name" value="Aminoacid dehydrogenase-like, N-terminal domain"/>
    <property type="match status" value="1"/>
</dbReference>
<dbReference type="GO" id="GO:0005829">
    <property type="term" value="C:cytosol"/>
    <property type="evidence" value="ECO:0007669"/>
    <property type="project" value="TreeGrafter"/>
</dbReference>
<accession>A0A381TGD8</accession>
<feature type="domain" description="Quinate/shikimate 5-dehydrogenase/glutamyl-tRNA reductase" evidence="1">
    <location>
        <begin position="53"/>
        <end position="126"/>
    </location>
</feature>
<dbReference type="InterPro" id="IPR036291">
    <property type="entry name" value="NAD(P)-bd_dom_sf"/>
</dbReference>
<dbReference type="GO" id="GO:0050661">
    <property type="term" value="F:NADP binding"/>
    <property type="evidence" value="ECO:0007669"/>
    <property type="project" value="TreeGrafter"/>
</dbReference>
<dbReference type="Gene3D" id="3.40.50.720">
    <property type="entry name" value="NAD(P)-binding Rossmann-like Domain"/>
    <property type="match status" value="1"/>
</dbReference>
<dbReference type="Pfam" id="PF01488">
    <property type="entry name" value="Shikimate_DH"/>
    <property type="match status" value="1"/>
</dbReference>
<dbReference type="GO" id="GO:0009423">
    <property type="term" value="P:chorismate biosynthetic process"/>
    <property type="evidence" value="ECO:0007669"/>
    <property type="project" value="TreeGrafter"/>
</dbReference>
<dbReference type="Pfam" id="PF18317">
    <property type="entry name" value="SDH_C"/>
    <property type="match status" value="1"/>
</dbReference>
<gene>
    <name evidence="3" type="ORF">METZ01_LOCUS67688</name>
</gene>
<dbReference type="PANTHER" id="PTHR21089:SF1">
    <property type="entry name" value="BIFUNCTIONAL 3-DEHYDROQUINATE DEHYDRATASE_SHIKIMATE DEHYDROGENASE, CHLOROPLASTIC"/>
    <property type="match status" value="1"/>
</dbReference>
<dbReference type="GO" id="GO:0004764">
    <property type="term" value="F:shikimate 3-dehydrogenase (NADP+) activity"/>
    <property type="evidence" value="ECO:0007669"/>
    <property type="project" value="InterPro"/>
</dbReference>
<protein>
    <recommendedName>
        <fullName evidence="4">Shikimate dehydrogenase (NADP(+))</fullName>
    </recommendedName>
</protein>
<reference evidence="3" key="1">
    <citation type="submission" date="2018-05" db="EMBL/GenBank/DDBJ databases">
        <authorList>
            <person name="Lanie J.A."/>
            <person name="Ng W.-L."/>
            <person name="Kazmierczak K.M."/>
            <person name="Andrzejewski T.M."/>
            <person name="Davidsen T.M."/>
            <person name="Wayne K.J."/>
            <person name="Tettelin H."/>
            <person name="Glass J.I."/>
            <person name="Rusch D."/>
            <person name="Podicherti R."/>
            <person name="Tsui H.-C.T."/>
            <person name="Winkler M.E."/>
        </authorList>
    </citation>
    <scope>NUCLEOTIDE SEQUENCE</scope>
</reference>
<dbReference type="InterPro" id="IPR041121">
    <property type="entry name" value="SDH_C"/>
</dbReference>
<evidence type="ECO:0000259" key="1">
    <source>
        <dbReference type="Pfam" id="PF01488"/>
    </source>
</evidence>
<dbReference type="CDD" id="cd01065">
    <property type="entry name" value="NAD_bind_Shikimate_DH"/>
    <property type="match status" value="1"/>
</dbReference>
<dbReference type="InterPro" id="IPR006151">
    <property type="entry name" value="Shikm_DH/Glu-tRNA_Rdtase"/>
</dbReference>
<name>A0A381TGD8_9ZZZZ</name>